<reference evidence="2" key="1">
    <citation type="journal article" date="2016" name="Nat. Biotechnol.">
        <title>Sequencing wild and cultivated cassava and related species reveals extensive interspecific hybridization and genetic diversity.</title>
        <authorList>
            <person name="Bredeson J.V."/>
            <person name="Lyons J.B."/>
            <person name="Prochnik S.E."/>
            <person name="Wu G.A."/>
            <person name="Ha C.M."/>
            <person name="Edsinger-Gonzales E."/>
            <person name="Grimwood J."/>
            <person name="Schmutz J."/>
            <person name="Rabbi I.Y."/>
            <person name="Egesi C."/>
            <person name="Nauluvula P."/>
            <person name="Lebot V."/>
            <person name="Ndunguru J."/>
            <person name="Mkamilo G."/>
            <person name="Bart R.S."/>
            <person name="Setter T.L."/>
            <person name="Gleadow R.M."/>
            <person name="Kulakow P."/>
            <person name="Ferguson M.E."/>
            <person name="Rounsley S."/>
            <person name="Rokhsar D.S."/>
        </authorList>
    </citation>
    <scope>NUCLEOTIDE SEQUENCE [LARGE SCALE GENOMIC DNA]</scope>
    <source>
        <strain evidence="2">cv. AM560-2</strain>
    </source>
</reference>
<keyword evidence="2" id="KW-1185">Reference proteome</keyword>
<accession>A0A2C9VC43</accession>
<comment type="caution">
    <text evidence="1">The sequence shown here is derived from an EMBL/GenBank/DDBJ whole genome shotgun (WGS) entry which is preliminary data.</text>
</comment>
<dbReference type="Proteomes" id="UP000091857">
    <property type="component" value="Chromosome 8"/>
</dbReference>
<dbReference type="OrthoDB" id="815707at2759"/>
<proteinExistence type="predicted"/>
<gene>
    <name evidence="1" type="ORF">MANES_08G000400v8</name>
</gene>
<organism evidence="1 2">
    <name type="scientific">Manihot esculenta</name>
    <name type="common">Cassava</name>
    <name type="synonym">Jatropha manihot</name>
    <dbReference type="NCBI Taxonomy" id="3983"/>
    <lineage>
        <taxon>Eukaryota</taxon>
        <taxon>Viridiplantae</taxon>
        <taxon>Streptophyta</taxon>
        <taxon>Embryophyta</taxon>
        <taxon>Tracheophyta</taxon>
        <taxon>Spermatophyta</taxon>
        <taxon>Magnoliopsida</taxon>
        <taxon>eudicotyledons</taxon>
        <taxon>Gunneridae</taxon>
        <taxon>Pentapetalae</taxon>
        <taxon>rosids</taxon>
        <taxon>fabids</taxon>
        <taxon>Malpighiales</taxon>
        <taxon>Euphorbiaceae</taxon>
        <taxon>Crotonoideae</taxon>
        <taxon>Manihoteae</taxon>
        <taxon>Manihot</taxon>
    </lineage>
</organism>
<protein>
    <submittedName>
        <fullName evidence="1">Uncharacterized protein</fullName>
    </submittedName>
</protein>
<dbReference type="AlphaFoldDB" id="A0A2C9VC43"/>
<sequence>MTSSTNYMQELPVINCYSAHNFDSDSIYEECPPLLEAISYLCMVSDSHNPYEEDVLCSYSISPPYEKGEVYLAAGSHGRDQLPYNSWRNWDRAYDCCFNLSGYYDDNFSSYEDGNGPEKAECWPQSDEHEVGYDSHLDDAENHLSFYDTALSATESWFGLVGEEDSNYYGGQNLTYACSYNYNYKPDELGLFEGIFGYWPCLHQQHPQPHVE</sequence>
<dbReference type="Gramene" id="Manes.08G000400.1.v8.1">
    <property type="protein sequence ID" value="Manes.08G000400.1.v8.1.CDS.1"/>
    <property type="gene ID" value="Manes.08G000400.v8.1"/>
</dbReference>
<name>A0A2C9VC43_MANES</name>
<dbReference type="EMBL" id="CM004394">
    <property type="protein sequence ID" value="OAY42587.1"/>
    <property type="molecule type" value="Genomic_DNA"/>
</dbReference>
<evidence type="ECO:0000313" key="1">
    <source>
        <dbReference type="EMBL" id="OAY42587.1"/>
    </source>
</evidence>
<evidence type="ECO:0000313" key="2">
    <source>
        <dbReference type="Proteomes" id="UP000091857"/>
    </source>
</evidence>